<keyword evidence="2" id="KW-1185">Reference proteome</keyword>
<comment type="caution">
    <text evidence="1">The sequence shown here is derived from an EMBL/GenBank/DDBJ whole genome shotgun (WGS) entry which is preliminary data.</text>
</comment>
<gene>
    <name evidence="1" type="ORF">QE152_g41640</name>
</gene>
<evidence type="ECO:0000313" key="1">
    <source>
        <dbReference type="EMBL" id="KAK9659688.1"/>
    </source>
</evidence>
<reference evidence="1 2" key="1">
    <citation type="journal article" date="2024" name="BMC Genomics">
        <title>De novo assembly and annotation of Popillia japonica's genome with initial clues to its potential as an invasive pest.</title>
        <authorList>
            <person name="Cucini C."/>
            <person name="Boschi S."/>
            <person name="Funari R."/>
            <person name="Cardaioli E."/>
            <person name="Iannotti N."/>
            <person name="Marturano G."/>
            <person name="Paoli F."/>
            <person name="Bruttini M."/>
            <person name="Carapelli A."/>
            <person name="Frati F."/>
            <person name="Nardi F."/>
        </authorList>
    </citation>
    <scope>NUCLEOTIDE SEQUENCE [LARGE SCALE GENOMIC DNA]</scope>
    <source>
        <strain evidence="1">DMR45628</strain>
    </source>
</reference>
<organism evidence="1 2">
    <name type="scientific">Popillia japonica</name>
    <name type="common">Japanese beetle</name>
    <dbReference type="NCBI Taxonomy" id="7064"/>
    <lineage>
        <taxon>Eukaryota</taxon>
        <taxon>Metazoa</taxon>
        <taxon>Ecdysozoa</taxon>
        <taxon>Arthropoda</taxon>
        <taxon>Hexapoda</taxon>
        <taxon>Insecta</taxon>
        <taxon>Pterygota</taxon>
        <taxon>Neoptera</taxon>
        <taxon>Endopterygota</taxon>
        <taxon>Coleoptera</taxon>
        <taxon>Polyphaga</taxon>
        <taxon>Scarabaeiformia</taxon>
        <taxon>Scarabaeidae</taxon>
        <taxon>Rutelinae</taxon>
        <taxon>Popillia</taxon>
    </lineage>
</organism>
<accession>A0AAW1G7V9</accession>
<dbReference type="AlphaFoldDB" id="A0AAW1G7V9"/>
<feature type="non-terminal residue" evidence="1">
    <location>
        <position position="1"/>
    </location>
</feature>
<name>A0AAW1G7V9_POPJA</name>
<feature type="non-terminal residue" evidence="1">
    <location>
        <position position="114"/>
    </location>
</feature>
<dbReference type="Proteomes" id="UP001458880">
    <property type="component" value="Unassembled WGS sequence"/>
</dbReference>
<protein>
    <submittedName>
        <fullName evidence="1">Uncharacterized protein</fullName>
    </submittedName>
</protein>
<proteinExistence type="predicted"/>
<evidence type="ECO:0000313" key="2">
    <source>
        <dbReference type="Proteomes" id="UP001458880"/>
    </source>
</evidence>
<dbReference type="EMBL" id="JASPKY010006105">
    <property type="protein sequence ID" value="KAK9659688.1"/>
    <property type="molecule type" value="Genomic_DNA"/>
</dbReference>
<sequence length="114" mass="12970">DDDSEEDTITLKELQSRILKEKQQFHQAKTVLDSLNWDKNNPPFSDILEFTSASGVPDLFWSLQVLLECLILLKTMLIFHPPFSDILEFTSASGVPDFIKNDANLSPGSIFQHF</sequence>